<organism evidence="4 5">
    <name type="scientific">Chryseobacterium aquaticum</name>
    <dbReference type="NCBI Taxonomy" id="452084"/>
    <lineage>
        <taxon>Bacteria</taxon>
        <taxon>Pseudomonadati</taxon>
        <taxon>Bacteroidota</taxon>
        <taxon>Flavobacteriia</taxon>
        <taxon>Flavobacteriales</taxon>
        <taxon>Weeksellaceae</taxon>
        <taxon>Chryseobacterium group</taxon>
        <taxon>Chryseobacterium</taxon>
    </lineage>
</organism>
<comment type="caution">
    <text evidence="4">The sequence shown here is derived from an EMBL/GenBank/DDBJ whole genome shotgun (WGS) entry which is preliminary data.</text>
</comment>
<dbReference type="RefSeq" id="WP_169320887.1">
    <property type="nucleotide sequence ID" value="NZ_JABCJF010000003.1"/>
</dbReference>
<protein>
    <submittedName>
        <fullName evidence="4">Propanediol utilization protein</fullName>
    </submittedName>
</protein>
<evidence type="ECO:0000313" key="4">
    <source>
        <dbReference type="EMBL" id="NMR33971.1"/>
    </source>
</evidence>
<reference evidence="4 5" key="1">
    <citation type="submission" date="2020-04" db="EMBL/GenBank/DDBJ databases">
        <title>Genome analysis and antimicrobial resistance characteristics of Chryseobacterium aquaticum isolated from farmed salmonids.</title>
        <authorList>
            <person name="Saticioglu I.B."/>
            <person name="Duman M."/>
            <person name="Altun S."/>
        </authorList>
    </citation>
    <scope>NUCLEOTIDE SEQUENCE [LARGE SCALE GENOMIC DNA]</scope>
    <source>
        <strain evidence="4 5">C-174</strain>
    </source>
</reference>
<dbReference type="InterPro" id="IPR024079">
    <property type="entry name" value="MetalloPept_cat_dom_sf"/>
</dbReference>
<dbReference type="Gene3D" id="2.60.40.10">
    <property type="entry name" value="Immunoglobulins"/>
    <property type="match status" value="1"/>
</dbReference>
<proteinExistence type="predicted"/>
<evidence type="ECO:0000313" key="5">
    <source>
        <dbReference type="Proteomes" id="UP000548067"/>
    </source>
</evidence>
<name>A0A848N652_9FLAO</name>
<evidence type="ECO:0000256" key="2">
    <source>
        <dbReference type="SAM" id="SignalP"/>
    </source>
</evidence>
<feature type="signal peptide" evidence="2">
    <location>
        <begin position="1"/>
        <end position="19"/>
    </location>
</feature>
<keyword evidence="1 2" id="KW-0732">Signal</keyword>
<dbReference type="GO" id="GO:0008237">
    <property type="term" value="F:metallopeptidase activity"/>
    <property type="evidence" value="ECO:0007669"/>
    <property type="project" value="InterPro"/>
</dbReference>
<dbReference type="AlphaFoldDB" id="A0A848N652"/>
<dbReference type="InterPro" id="IPR026444">
    <property type="entry name" value="Secre_tail"/>
</dbReference>
<feature type="domain" description="Secretion system C-terminal sorting" evidence="3">
    <location>
        <begin position="690"/>
        <end position="780"/>
    </location>
</feature>
<gene>
    <name evidence="4" type="ORF">HIO71_07075</name>
</gene>
<dbReference type="Pfam" id="PF18962">
    <property type="entry name" value="Por_Secre_tail"/>
    <property type="match status" value="1"/>
</dbReference>
<dbReference type="InterPro" id="IPR013783">
    <property type="entry name" value="Ig-like_fold"/>
</dbReference>
<evidence type="ECO:0000259" key="3">
    <source>
        <dbReference type="Pfam" id="PF18962"/>
    </source>
</evidence>
<dbReference type="EMBL" id="JABCJF010000003">
    <property type="protein sequence ID" value="NMR33971.1"/>
    <property type="molecule type" value="Genomic_DNA"/>
</dbReference>
<accession>A0A848N652</accession>
<feature type="chain" id="PRO_5032711707" evidence="2">
    <location>
        <begin position="20"/>
        <end position="784"/>
    </location>
</feature>
<dbReference type="Pfam" id="PF13583">
    <property type="entry name" value="Reprolysin_4"/>
    <property type="match status" value="1"/>
</dbReference>
<dbReference type="Proteomes" id="UP000548067">
    <property type="component" value="Unassembled WGS sequence"/>
</dbReference>
<evidence type="ECO:0000256" key="1">
    <source>
        <dbReference type="ARBA" id="ARBA00022729"/>
    </source>
</evidence>
<dbReference type="SUPFAM" id="SSF55486">
    <property type="entry name" value="Metalloproteases ('zincins'), catalytic domain"/>
    <property type="match status" value="1"/>
</dbReference>
<dbReference type="Gene3D" id="3.40.390.10">
    <property type="entry name" value="Collagenase (Catalytic Domain)"/>
    <property type="match status" value="1"/>
</dbReference>
<sequence length="784" mass="84074">MKKQLLVMGVLFISNIFSAQTDRIWKEVSHKTNAEIFEHKTNILHPKVYSLDIASLKNTLAKAPKSFRDGGKSDVIVSFPNSDGNLESFKVRENSNFAPELAAKYPEIQSYLGQGIDDPSSTVYFSVSPLGLSSMELYGNKSAVFIEPYTKDLSTYVVYKKSDKKESLDKFECTVIDVAQKGIDNSNLTARPNADDGKLRTFRLALSCTGEYTTYFGGTVAGALAAMNNTMTRVNGVFEKDFSARMVLIANNNTIIYTNAATDPYTGNLNLQLQQNLTAVIGNDNYDIGHIFNAAGNNGNAGCIGCVCVNPVNTNSTAKGSGFTQSTAPVGDNFDIDYVAHEMGHQFGGNHTFSMNNEGSGVNMEPGSGSTIMGYAGITGQNVTMHSDAFFHAVSIQQITNNIKNKTCPVVTNTGNAIPTADAGLDYTIPKGTPFVLTGAGTDANGDALTYIWEQMDNASSAQTGANSAASPTKATGPTFRSYTPQTVPFRYFPPLNRIVAGATTTSSPVGTASGIVVEALSNVARTYNFRFTTRDNRAGGSANNSDDAVITVNAGAGPFVVTSQNTAGVVWNEGQAQTITWDVANTTAAPVSTPNVTILLSKDGGLTFPTVLVASTPNDGSHSYTVPGGLGNTTNARIMVKGVNNVFLNVNSQNFTINSSAVVIPPVVTPPVPGTPGAAVSPIFQGMMIYPVPSNNGYVYIKTDFPPKFDENRLPAPYKVTYEIYSMDGKLVVPKRTRHIFSRTVDNRADEKIDLRTLPTEAYMIHVTVDDEKIVKKLLMLNK</sequence>